<sequence length="70" mass="8224">MQYRPIRATAEELGVEYNHLRFALYGQVRPNDRVRRRLPRLLGHPLEDLFSAESLAKPHDASKNPWRVQS</sequence>
<evidence type="ECO:0008006" key="3">
    <source>
        <dbReference type="Google" id="ProtNLM"/>
    </source>
</evidence>
<comment type="caution">
    <text evidence="1">The sequence shown here is derived from an EMBL/GenBank/DDBJ whole genome shotgun (WGS) entry which is preliminary data.</text>
</comment>
<reference evidence="1" key="1">
    <citation type="submission" date="2022-12" db="EMBL/GenBank/DDBJ databases">
        <title>New Phytohabitans aurantiacus sp. RD004123 nov., an actinomycete isolated from soil.</title>
        <authorList>
            <person name="Triningsih D.W."/>
            <person name="Harunari E."/>
            <person name="Igarashi Y."/>
        </authorList>
    </citation>
    <scope>NUCLEOTIDE SEQUENCE</scope>
    <source>
        <strain evidence="1">RD004123</strain>
    </source>
</reference>
<organism evidence="1 2">
    <name type="scientific">Phytohabitans aurantiacus</name>
    <dbReference type="NCBI Taxonomy" id="3016789"/>
    <lineage>
        <taxon>Bacteria</taxon>
        <taxon>Bacillati</taxon>
        <taxon>Actinomycetota</taxon>
        <taxon>Actinomycetes</taxon>
        <taxon>Micromonosporales</taxon>
        <taxon>Micromonosporaceae</taxon>
    </lineage>
</organism>
<evidence type="ECO:0000313" key="1">
    <source>
        <dbReference type="EMBL" id="GLI00689.1"/>
    </source>
</evidence>
<proteinExistence type="predicted"/>
<accession>A0ABQ5R1K5</accession>
<dbReference type="EMBL" id="BSDI01000034">
    <property type="protein sequence ID" value="GLI00689.1"/>
    <property type="molecule type" value="Genomic_DNA"/>
</dbReference>
<gene>
    <name evidence="1" type="ORF">Pa4123_59650</name>
</gene>
<keyword evidence="2" id="KW-1185">Reference proteome</keyword>
<dbReference type="RefSeq" id="WP_281901189.1">
    <property type="nucleotide sequence ID" value="NZ_BSDI01000034.1"/>
</dbReference>
<name>A0ABQ5R1K5_9ACTN</name>
<protein>
    <recommendedName>
        <fullName evidence="3">Transcriptional regulator</fullName>
    </recommendedName>
</protein>
<dbReference type="Proteomes" id="UP001144280">
    <property type="component" value="Unassembled WGS sequence"/>
</dbReference>
<evidence type="ECO:0000313" key="2">
    <source>
        <dbReference type="Proteomes" id="UP001144280"/>
    </source>
</evidence>